<gene>
    <name evidence="2" type="ORF">UV73_C0004G0028</name>
</gene>
<name>A0A0G1FS85_9BACT</name>
<reference evidence="2 3" key="1">
    <citation type="journal article" date="2015" name="Nature">
        <title>rRNA introns, odd ribosomes, and small enigmatic genomes across a large radiation of phyla.</title>
        <authorList>
            <person name="Brown C.T."/>
            <person name="Hug L.A."/>
            <person name="Thomas B.C."/>
            <person name="Sharon I."/>
            <person name="Castelle C.J."/>
            <person name="Singh A."/>
            <person name="Wilkins M.J."/>
            <person name="Williams K.H."/>
            <person name="Banfield J.F."/>
        </authorList>
    </citation>
    <scope>NUCLEOTIDE SEQUENCE [LARGE SCALE GENOMIC DNA]</scope>
</reference>
<keyword evidence="1" id="KW-0812">Transmembrane</keyword>
<accession>A0A0G1FS85</accession>
<organism evidence="2 3">
    <name type="scientific">Candidatus Gottesmanbacteria bacterium GW2011_GWA2_43_14</name>
    <dbReference type="NCBI Taxonomy" id="1618443"/>
    <lineage>
        <taxon>Bacteria</taxon>
        <taxon>Candidatus Gottesmaniibacteriota</taxon>
    </lineage>
</organism>
<dbReference type="STRING" id="1618443.UV73_C0004G0028"/>
<evidence type="ECO:0000313" key="3">
    <source>
        <dbReference type="Proteomes" id="UP000034894"/>
    </source>
</evidence>
<dbReference type="Proteomes" id="UP000034894">
    <property type="component" value="Unassembled WGS sequence"/>
</dbReference>
<evidence type="ECO:0000256" key="1">
    <source>
        <dbReference type="SAM" id="Phobius"/>
    </source>
</evidence>
<sequence length="80" mass="9226">MENDKLYRMMVAKMQEIAFVPPQQMGLFTPLYKRIVPVFKEYPLKSLVFLSLAATFIAFIVFGSYLIRLASILQLGAFYP</sequence>
<keyword evidence="1" id="KW-1133">Transmembrane helix</keyword>
<comment type="caution">
    <text evidence="2">The sequence shown here is derived from an EMBL/GenBank/DDBJ whole genome shotgun (WGS) entry which is preliminary data.</text>
</comment>
<dbReference type="EMBL" id="LCFP01000004">
    <property type="protein sequence ID" value="KKS97886.1"/>
    <property type="molecule type" value="Genomic_DNA"/>
</dbReference>
<feature type="transmembrane region" description="Helical" evidence="1">
    <location>
        <begin position="47"/>
        <end position="67"/>
    </location>
</feature>
<keyword evidence="1" id="KW-0472">Membrane</keyword>
<dbReference type="AlphaFoldDB" id="A0A0G1FS85"/>
<evidence type="ECO:0000313" key="2">
    <source>
        <dbReference type="EMBL" id="KKS97886.1"/>
    </source>
</evidence>
<proteinExistence type="predicted"/>
<protein>
    <submittedName>
        <fullName evidence="2">Uncharacterized protein</fullName>
    </submittedName>
</protein>